<organism evidence="1 2">
    <name type="scientific">Candidatus Falkowbacteria bacterium CG10_big_fil_rev_8_21_14_0_10_39_11</name>
    <dbReference type="NCBI Taxonomy" id="1974565"/>
    <lineage>
        <taxon>Bacteria</taxon>
        <taxon>Candidatus Falkowiibacteriota</taxon>
    </lineage>
</organism>
<dbReference type="EMBL" id="PFAP01000023">
    <property type="protein sequence ID" value="PIR94017.1"/>
    <property type="molecule type" value="Genomic_DNA"/>
</dbReference>
<protein>
    <submittedName>
        <fullName evidence="1">Uncharacterized protein</fullName>
    </submittedName>
</protein>
<dbReference type="AlphaFoldDB" id="A0A2H0V4J7"/>
<proteinExistence type="predicted"/>
<sequence>MTDDRILKVLDEYEVFLRRKEIEPLKAPKCNFPRSKKSTLAHCYDMIQRVRQLLKIDRDEALIRFGFLQGVLWELRIKTIDQLCQDNGLTVKPC</sequence>
<evidence type="ECO:0000313" key="1">
    <source>
        <dbReference type="EMBL" id="PIR94017.1"/>
    </source>
</evidence>
<gene>
    <name evidence="1" type="ORF">COT97_03565</name>
</gene>
<dbReference type="Proteomes" id="UP000229901">
    <property type="component" value="Unassembled WGS sequence"/>
</dbReference>
<accession>A0A2H0V4J7</accession>
<evidence type="ECO:0000313" key="2">
    <source>
        <dbReference type="Proteomes" id="UP000229901"/>
    </source>
</evidence>
<name>A0A2H0V4J7_9BACT</name>
<comment type="caution">
    <text evidence="1">The sequence shown here is derived from an EMBL/GenBank/DDBJ whole genome shotgun (WGS) entry which is preliminary data.</text>
</comment>
<reference evidence="2" key="1">
    <citation type="submission" date="2017-09" db="EMBL/GenBank/DDBJ databases">
        <title>Depth-based differentiation of microbial function through sediment-hosted aquifers and enrichment of novel symbionts in the deep terrestrial subsurface.</title>
        <authorList>
            <person name="Probst A.J."/>
            <person name="Ladd B."/>
            <person name="Jarett J.K."/>
            <person name="Geller-Mcgrath D.E."/>
            <person name="Sieber C.M.K."/>
            <person name="Emerson J.B."/>
            <person name="Anantharaman K."/>
            <person name="Thomas B.C."/>
            <person name="Malmstrom R."/>
            <person name="Stieglmeier M."/>
            <person name="Klingl A."/>
            <person name="Woyke T."/>
            <person name="Ryan C.M."/>
            <person name="Banfield J.F."/>
        </authorList>
    </citation>
    <scope>NUCLEOTIDE SEQUENCE [LARGE SCALE GENOMIC DNA]</scope>
</reference>